<dbReference type="PRINTS" id="PR00411">
    <property type="entry name" value="PNDRDTASEI"/>
</dbReference>
<keyword evidence="7" id="KW-1185">Reference proteome</keyword>
<dbReference type="SUPFAM" id="SSF160996">
    <property type="entry name" value="HI0933 insert domain-like"/>
    <property type="match status" value="1"/>
</dbReference>
<dbReference type="Proteomes" id="UP000637980">
    <property type="component" value="Unassembled WGS sequence"/>
</dbReference>
<dbReference type="SUPFAM" id="SSF51905">
    <property type="entry name" value="FAD/NAD(P)-binding domain"/>
    <property type="match status" value="1"/>
</dbReference>
<dbReference type="InterPro" id="IPR036188">
    <property type="entry name" value="FAD/NAD-bd_sf"/>
</dbReference>
<gene>
    <name evidence="6" type="ORF">GCM10007094_39420</name>
</gene>
<evidence type="ECO:0000256" key="3">
    <source>
        <dbReference type="ARBA" id="ARBA00022827"/>
    </source>
</evidence>
<dbReference type="InterPro" id="IPR023166">
    <property type="entry name" value="BaiN-like_dom_sf"/>
</dbReference>
<dbReference type="Pfam" id="PF03486">
    <property type="entry name" value="HI0933_like"/>
    <property type="match status" value="1"/>
</dbReference>
<evidence type="ECO:0000313" key="6">
    <source>
        <dbReference type="EMBL" id="GHB46226.1"/>
    </source>
</evidence>
<name>A0ABQ3ELV5_9HYPH</name>
<dbReference type="PANTHER" id="PTHR42887:SF1">
    <property type="entry name" value="BLR3961 PROTEIN"/>
    <property type="match status" value="1"/>
</dbReference>
<accession>A0ABQ3ELV5</accession>
<keyword evidence="3" id="KW-0274">FAD</keyword>
<dbReference type="InterPro" id="IPR022460">
    <property type="entry name" value="Flavoprotein_PP4765"/>
</dbReference>
<dbReference type="InterPro" id="IPR055178">
    <property type="entry name" value="RsdA/BaiN/AoA(So)-like_dom"/>
</dbReference>
<comment type="caution">
    <text evidence="6">The sequence shown here is derived from an EMBL/GenBank/DDBJ whole genome shotgun (WGS) entry which is preliminary data.</text>
</comment>
<comment type="cofactor">
    <cofactor evidence="1">
        <name>FAD</name>
        <dbReference type="ChEBI" id="CHEBI:57692"/>
    </cofactor>
</comment>
<organism evidence="6 7">
    <name type="scientific">Pseudovibrio japonicus</name>
    <dbReference type="NCBI Taxonomy" id="366534"/>
    <lineage>
        <taxon>Bacteria</taxon>
        <taxon>Pseudomonadati</taxon>
        <taxon>Pseudomonadota</taxon>
        <taxon>Alphaproteobacteria</taxon>
        <taxon>Hyphomicrobiales</taxon>
        <taxon>Stappiaceae</taxon>
        <taxon>Pseudovibrio</taxon>
    </lineage>
</organism>
<evidence type="ECO:0000259" key="5">
    <source>
        <dbReference type="Pfam" id="PF22780"/>
    </source>
</evidence>
<dbReference type="InterPro" id="IPR004792">
    <property type="entry name" value="BaiN-like"/>
</dbReference>
<evidence type="ECO:0000313" key="7">
    <source>
        <dbReference type="Proteomes" id="UP000637980"/>
    </source>
</evidence>
<feature type="domain" description="RsdA/BaiN/AoA(So)-like Rossmann fold-like" evidence="4">
    <location>
        <begin position="11"/>
        <end position="399"/>
    </location>
</feature>
<dbReference type="InterPro" id="IPR057661">
    <property type="entry name" value="RsdA/BaiN/AoA(So)_Rossmann"/>
</dbReference>
<dbReference type="NCBIfam" id="TIGR03862">
    <property type="entry name" value="flavo_PP4765"/>
    <property type="match status" value="1"/>
</dbReference>
<proteinExistence type="predicted"/>
<reference evidence="7" key="1">
    <citation type="journal article" date="2019" name="Int. J. Syst. Evol. Microbiol.">
        <title>The Global Catalogue of Microorganisms (GCM) 10K type strain sequencing project: providing services to taxonomists for standard genome sequencing and annotation.</title>
        <authorList>
            <consortium name="The Broad Institute Genomics Platform"/>
            <consortium name="The Broad Institute Genome Sequencing Center for Infectious Disease"/>
            <person name="Wu L."/>
            <person name="Ma J."/>
        </authorList>
    </citation>
    <scope>NUCLEOTIDE SEQUENCE [LARGE SCALE GENOMIC DNA]</scope>
    <source>
        <strain evidence="7">KCTC 12861</strain>
    </source>
</reference>
<sequence length="408" mass="43413">MSRMDGSLTKRVAIIGAGPAGLFAAQHLAEAGLSVSLFDQRPSPARKFLMAGLGGLNLTHSEPLEAFLGRYRPAHAQLLQSVRDFPPAALQDWSAGLDEPTFAGSSGKVFPKSFKASPLLRRWLRLLDQHGVTLHSNTRWHGFDEDGALLLQEGEGPIQSQAFDAVLLALGGGSWAKLGSDGSWVSILREHQIGVKELLPANCGFEISFSEHFKERFKGTPLKKIAVSHAGNRVVGDAMLDATGIEGGVVYALSAELRDAVLANGTTQIEIDLKPDVSANKLTAKLARPRGKQSMSNFLRKATGLPAAAIALMREAGPLPAEPEALAALIKALPLQVTAPRPIDRAISSAGGISFDEINEHYMLTKLPGVFVAGEMLDWEAPTGGYLLQAVFATGRSAALGIASYLQD</sequence>
<evidence type="ECO:0000259" key="4">
    <source>
        <dbReference type="Pfam" id="PF03486"/>
    </source>
</evidence>
<dbReference type="PANTHER" id="PTHR42887">
    <property type="entry name" value="OS12G0638800 PROTEIN"/>
    <property type="match status" value="1"/>
</dbReference>
<dbReference type="Gene3D" id="3.50.50.60">
    <property type="entry name" value="FAD/NAD(P)-binding domain"/>
    <property type="match status" value="1"/>
</dbReference>
<dbReference type="Pfam" id="PF22780">
    <property type="entry name" value="HI0933_like_1st"/>
    <property type="match status" value="1"/>
</dbReference>
<dbReference type="Gene3D" id="2.40.30.10">
    <property type="entry name" value="Translation factors"/>
    <property type="match status" value="1"/>
</dbReference>
<dbReference type="EMBL" id="BMXE01000009">
    <property type="protein sequence ID" value="GHB46226.1"/>
    <property type="molecule type" value="Genomic_DNA"/>
</dbReference>
<keyword evidence="2" id="KW-0285">Flavoprotein</keyword>
<dbReference type="PRINTS" id="PR00368">
    <property type="entry name" value="FADPNR"/>
</dbReference>
<evidence type="ECO:0000256" key="1">
    <source>
        <dbReference type="ARBA" id="ARBA00001974"/>
    </source>
</evidence>
<feature type="domain" description="RsdA/BaiN/AoA(So)-like insert" evidence="5">
    <location>
        <begin position="200"/>
        <end position="348"/>
    </location>
</feature>
<dbReference type="Gene3D" id="1.10.8.260">
    <property type="entry name" value="HI0933 insert domain-like"/>
    <property type="match status" value="1"/>
</dbReference>
<dbReference type="NCBIfam" id="TIGR00275">
    <property type="entry name" value="aminoacetone oxidase family FAD-binding enzyme"/>
    <property type="match status" value="1"/>
</dbReference>
<evidence type="ECO:0000256" key="2">
    <source>
        <dbReference type="ARBA" id="ARBA00022630"/>
    </source>
</evidence>
<protein>
    <submittedName>
        <fullName evidence="6">NAD(FAD)-utilizing dehydrogenase</fullName>
    </submittedName>
</protein>